<comment type="cofactor">
    <cofactor evidence="10">
        <name>Mn(2+)</name>
        <dbReference type="ChEBI" id="CHEBI:29035"/>
    </cofactor>
    <text evidence="10">Binds 2 manganese ions per subunit.</text>
</comment>
<comment type="similarity">
    <text evidence="9 10">Belongs to the arginase family.</text>
</comment>
<evidence type="ECO:0000256" key="2">
    <source>
        <dbReference type="ARBA" id="ARBA00012168"/>
    </source>
</evidence>
<dbReference type="EC" id="3.5.3.1" evidence="2 8"/>
<keyword evidence="7 10" id="KW-0464">Manganese</keyword>
<evidence type="ECO:0000256" key="1">
    <source>
        <dbReference type="ARBA" id="ARBA00005098"/>
    </source>
</evidence>
<evidence type="ECO:0000256" key="3">
    <source>
        <dbReference type="ARBA" id="ARBA00018123"/>
    </source>
</evidence>
<keyword evidence="12" id="KW-1185">Reference proteome</keyword>
<dbReference type="PRINTS" id="PR00116">
    <property type="entry name" value="ARGINASE"/>
</dbReference>
<keyword evidence="6 10" id="KW-0378">Hydrolase</keyword>
<sequence>MKKMIELIKNRSDIGAGTRGSDLGIDAIEIAAINKGSQYFINYPFVDVPTRNSSIYQNDNHPFGKHIQQIYEQCKQVASTVEDSLSAGNFPLVFSGDHSSAMGTISGIKSAYPDKKLGVIWVDAHADIHSPYTTPSGNMHGMPLAAMLNDDNLSCKINEIDQSTQEFWNKLKRIAGPAEKIQPANLIYFGVRDTEEPEDLLIERLGIKNYRVEEIRQRGIDDCVAEALSNLRDCDMIYISFDVDSMDSELISDGTGTPVPKGFMPKEIVLILEEIIRSGKVTCLEIVEVNPLLDNKGNKMAEVAFDILERITPLIELKSGY</sequence>
<dbReference type="InterPro" id="IPR023696">
    <property type="entry name" value="Ureohydrolase_dom_sf"/>
</dbReference>
<evidence type="ECO:0000256" key="5">
    <source>
        <dbReference type="ARBA" id="ARBA00022723"/>
    </source>
</evidence>
<reference evidence="11 12" key="1">
    <citation type="submission" date="2018-04" db="EMBL/GenBank/DDBJ databases">
        <title>Sphingobacterium sp. M46 Genome.</title>
        <authorList>
            <person name="Cheng J."/>
            <person name="Li Y."/>
        </authorList>
    </citation>
    <scope>NUCLEOTIDE SEQUENCE [LARGE SCALE GENOMIC DNA]</scope>
    <source>
        <strain evidence="11 12">M46</strain>
    </source>
</reference>
<evidence type="ECO:0000256" key="8">
    <source>
        <dbReference type="NCBIfam" id="TIGR01229"/>
    </source>
</evidence>
<dbReference type="InterPro" id="IPR006035">
    <property type="entry name" value="Ureohydrolase"/>
</dbReference>
<dbReference type="OrthoDB" id="9788689at2"/>
<dbReference type="PANTHER" id="PTHR43782:SF3">
    <property type="entry name" value="ARGINASE"/>
    <property type="match status" value="1"/>
</dbReference>
<dbReference type="GO" id="GO:0006525">
    <property type="term" value="P:arginine metabolic process"/>
    <property type="evidence" value="ECO:0007669"/>
    <property type="project" value="UniProtKB-KW"/>
</dbReference>
<dbReference type="Proteomes" id="UP000250831">
    <property type="component" value="Unassembled WGS sequence"/>
</dbReference>
<gene>
    <name evidence="11" type="primary">rocF</name>
    <name evidence="11" type="ORF">DCO56_00745</name>
</gene>
<dbReference type="GO" id="GO:0030145">
    <property type="term" value="F:manganese ion binding"/>
    <property type="evidence" value="ECO:0007669"/>
    <property type="project" value="TreeGrafter"/>
</dbReference>
<dbReference type="GO" id="GO:0005829">
    <property type="term" value="C:cytosol"/>
    <property type="evidence" value="ECO:0007669"/>
    <property type="project" value="TreeGrafter"/>
</dbReference>
<keyword evidence="5 10" id="KW-0479">Metal-binding</keyword>
<dbReference type="PROSITE" id="PS51409">
    <property type="entry name" value="ARGINASE_2"/>
    <property type="match status" value="1"/>
</dbReference>
<evidence type="ECO:0000256" key="9">
    <source>
        <dbReference type="PROSITE-ProRule" id="PRU00742"/>
    </source>
</evidence>
<proteinExistence type="inferred from homology"/>
<dbReference type="AlphaFoldDB" id="A0A363NXL1"/>
<dbReference type="GO" id="GO:0004053">
    <property type="term" value="F:arginase activity"/>
    <property type="evidence" value="ECO:0007669"/>
    <property type="project" value="UniProtKB-UniRule"/>
</dbReference>
<dbReference type="NCBIfam" id="TIGR01229">
    <property type="entry name" value="rocF_arginase"/>
    <property type="match status" value="1"/>
</dbReference>
<comment type="caution">
    <text evidence="11">The sequence shown here is derived from an EMBL/GenBank/DDBJ whole genome shotgun (WGS) entry which is preliminary data.</text>
</comment>
<evidence type="ECO:0000313" key="11">
    <source>
        <dbReference type="EMBL" id="PUV25556.1"/>
    </source>
</evidence>
<dbReference type="EMBL" id="QCXX01000001">
    <property type="protein sequence ID" value="PUV25556.1"/>
    <property type="molecule type" value="Genomic_DNA"/>
</dbReference>
<protein>
    <recommendedName>
        <fullName evidence="3 8">Arginase</fullName>
        <ecNumber evidence="2 8">3.5.3.1</ecNumber>
    </recommendedName>
</protein>
<comment type="pathway">
    <text evidence="1">Nitrogen metabolism; urea cycle; L-ornithine and urea from L-arginine: step 1/1.</text>
</comment>
<dbReference type="CDD" id="cd09989">
    <property type="entry name" value="Arginase"/>
    <property type="match status" value="1"/>
</dbReference>
<dbReference type="InterPro" id="IPR014033">
    <property type="entry name" value="Arginase"/>
</dbReference>
<keyword evidence="4 10" id="KW-0056">Arginine metabolism</keyword>
<comment type="catalytic activity">
    <reaction evidence="10">
        <text>L-arginine + H2O = urea + L-ornithine</text>
        <dbReference type="Rhea" id="RHEA:20569"/>
        <dbReference type="ChEBI" id="CHEBI:15377"/>
        <dbReference type="ChEBI" id="CHEBI:16199"/>
        <dbReference type="ChEBI" id="CHEBI:32682"/>
        <dbReference type="ChEBI" id="CHEBI:46911"/>
        <dbReference type="EC" id="3.5.3.1"/>
    </reaction>
</comment>
<evidence type="ECO:0000256" key="4">
    <source>
        <dbReference type="ARBA" id="ARBA00022503"/>
    </source>
</evidence>
<name>A0A363NXL1_9SPHI</name>
<dbReference type="SUPFAM" id="SSF52768">
    <property type="entry name" value="Arginase/deacetylase"/>
    <property type="match status" value="1"/>
</dbReference>
<evidence type="ECO:0000256" key="10">
    <source>
        <dbReference type="RuleBase" id="RU361159"/>
    </source>
</evidence>
<evidence type="ECO:0000256" key="7">
    <source>
        <dbReference type="ARBA" id="ARBA00023211"/>
    </source>
</evidence>
<accession>A0A363NXL1</accession>
<evidence type="ECO:0000313" key="12">
    <source>
        <dbReference type="Proteomes" id="UP000250831"/>
    </source>
</evidence>
<organism evidence="11 12">
    <name type="scientific">Sphingobacterium athyrii</name>
    <dbReference type="NCBI Taxonomy" id="2152717"/>
    <lineage>
        <taxon>Bacteria</taxon>
        <taxon>Pseudomonadati</taxon>
        <taxon>Bacteroidota</taxon>
        <taxon>Sphingobacteriia</taxon>
        <taxon>Sphingobacteriales</taxon>
        <taxon>Sphingobacteriaceae</taxon>
        <taxon>Sphingobacterium</taxon>
    </lineage>
</organism>
<evidence type="ECO:0000256" key="6">
    <source>
        <dbReference type="ARBA" id="ARBA00022801"/>
    </source>
</evidence>
<dbReference type="PANTHER" id="PTHR43782">
    <property type="entry name" value="ARGINASE"/>
    <property type="match status" value="1"/>
</dbReference>
<dbReference type="RefSeq" id="WP_108631877.1">
    <property type="nucleotide sequence ID" value="NZ_QCXX01000001.1"/>
</dbReference>
<dbReference type="Pfam" id="PF00491">
    <property type="entry name" value="Arginase"/>
    <property type="match status" value="1"/>
</dbReference>
<dbReference type="Gene3D" id="3.40.800.10">
    <property type="entry name" value="Ureohydrolase domain"/>
    <property type="match status" value="1"/>
</dbReference>